<dbReference type="InterPro" id="IPR011659">
    <property type="entry name" value="WD40"/>
</dbReference>
<dbReference type="EMBL" id="CP134050">
    <property type="protein sequence ID" value="WNC12379.1"/>
    <property type="molecule type" value="Genomic_DNA"/>
</dbReference>
<gene>
    <name evidence="2" type="ORF">RGB73_16730</name>
</gene>
<reference evidence="2 3" key="1">
    <citation type="submission" date="2023-09" db="EMBL/GenBank/DDBJ databases">
        <title>Complete Genome and Methylome dissection of Bacillus brevis NEB573 original source of BbsI restriction endonuclease.</title>
        <authorList>
            <person name="Fomenkov A."/>
            <person name="Roberts R.D."/>
        </authorList>
    </citation>
    <scope>NUCLEOTIDE SEQUENCE [LARGE SCALE GENOMIC DNA]</scope>
    <source>
        <strain evidence="2 3">NEB573</strain>
    </source>
</reference>
<keyword evidence="1" id="KW-0812">Transmembrane</keyword>
<feature type="transmembrane region" description="Helical" evidence="1">
    <location>
        <begin position="71"/>
        <end position="89"/>
    </location>
</feature>
<accession>A0ABY9SXQ1</accession>
<keyword evidence="1" id="KW-0472">Membrane</keyword>
<dbReference type="Pfam" id="PF07676">
    <property type="entry name" value="PD40"/>
    <property type="match status" value="1"/>
</dbReference>
<dbReference type="Proteomes" id="UP001256827">
    <property type="component" value="Chromosome"/>
</dbReference>
<evidence type="ECO:0000313" key="2">
    <source>
        <dbReference type="EMBL" id="WNC12379.1"/>
    </source>
</evidence>
<dbReference type="InterPro" id="IPR011042">
    <property type="entry name" value="6-blade_b-propeller_TolB-like"/>
</dbReference>
<evidence type="ECO:0000313" key="3">
    <source>
        <dbReference type="Proteomes" id="UP001256827"/>
    </source>
</evidence>
<proteinExistence type="predicted"/>
<sequence>MKEEDQYPHDHPEEQTIVSLLSHLQHMRRAVPVNYQLKADLKKQLLQRMSELELQNRKMDGIAPQSKRKKWARIVVAAVAAVVVAGSLVCLQKDVLTVEAKGLLALPAHATEEQVDIDSTGNTVAYLAPQSVIRTLSLEEKKPLSIALPPTKGEYKALAWANHSKQVAVVEQTAQQSRIWIVDIPDQTGTSSSRLLKEEQGVMYRSPTWSPTDDTVAYTRIKNGVEEIWMSSTVSFQEWKMAEGSQPAWSPSGRFLAFTKEGNVQILELRTGKMKVLGKGSWPSWSSDSNLTYTTPNGHLAEAELDEDRLVAVKERDLMSPTDDQIVRGNWASDGTQLLLVHHDRQPDSLVISLASR</sequence>
<keyword evidence="1" id="KW-1133">Transmembrane helix</keyword>
<dbReference type="Gene3D" id="2.120.10.30">
    <property type="entry name" value="TolB, C-terminal domain"/>
    <property type="match status" value="1"/>
</dbReference>
<name>A0ABY9SXQ1_BREBE</name>
<evidence type="ECO:0000256" key="1">
    <source>
        <dbReference type="SAM" id="Phobius"/>
    </source>
</evidence>
<dbReference type="RefSeq" id="WP_310763754.1">
    <property type="nucleotide sequence ID" value="NZ_CP134050.1"/>
</dbReference>
<protein>
    <submittedName>
        <fullName evidence="2">Uncharacterized protein</fullName>
    </submittedName>
</protein>
<keyword evidence="3" id="KW-1185">Reference proteome</keyword>
<dbReference type="SUPFAM" id="SSF82171">
    <property type="entry name" value="DPP6 N-terminal domain-like"/>
    <property type="match status" value="1"/>
</dbReference>
<organism evidence="2 3">
    <name type="scientific">Brevibacillus brevis</name>
    <name type="common">Bacillus brevis</name>
    <dbReference type="NCBI Taxonomy" id="1393"/>
    <lineage>
        <taxon>Bacteria</taxon>
        <taxon>Bacillati</taxon>
        <taxon>Bacillota</taxon>
        <taxon>Bacilli</taxon>
        <taxon>Bacillales</taxon>
        <taxon>Paenibacillaceae</taxon>
        <taxon>Brevibacillus</taxon>
    </lineage>
</organism>